<sequence>MSRSMSSPRHCRIIKAPGWKDLQDNIREQWGNTYLNRRRFPKQLYGADVTDSSGLELRPSTSDPITSPPDVQVSFPTALDSSPFSGHLLPAEPVRIHERPGSTLLAVHADGSLRSCYGIPPPSGHHLATSYPRRTTSEAVPGLAFQPVAPLHSIPSVPFAQAEGTQMTSELPTKEVRPFRAGQAETGCTVWYWTSAPYMLQQPPPFSALLSAGDLFIHTDMRNGSVQTWLRQANMWTPAHAGANHPAVKDRYLWPRSNGEPSWITGQTMKGYRSKLRREEFESLRLTG</sequence>
<accession>A0A2R6NIR2</accession>
<gene>
    <name evidence="2" type="ORF">PHLCEN_2v11852</name>
</gene>
<dbReference type="OrthoDB" id="2803716at2759"/>
<name>A0A2R6NIR2_9APHY</name>
<evidence type="ECO:0000313" key="2">
    <source>
        <dbReference type="EMBL" id="PSR72260.1"/>
    </source>
</evidence>
<protein>
    <submittedName>
        <fullName evidence="2">Uncharacterized protein</fullName>
    </submittedName>
</protein>
<feature type="compositionally biased region" description="Low complexity" evidence="1">
    <location>
        <begin position="59"/>
        <end position="70"/>
    </location>
</feature>
<evidence type="ECO:0000256" key="1">
    <source>
        <dbReference type="SAM" id="MobiDB-lite"/>
    </source>
</evidence>
<reference evidence="2 3" key="1">
    <citation type="submission" date="2018-02" db="EMBL/GenBank/DDBJ databases">
        <title>Genome sequence of the basidiomycete white-rot fungus Phlebia centrifuga.</title>
        <authorList>
            <person name="Granchi Z."/>
            <person name="Peng M."/>
            <person name="de Vries R.P."/>
            <person name="Hilden K."/>
            <person name="Makela M.R."/>
            <person name="Grigoriev I."/>
            <person name="Riley R."/>
        </authorList>
    </citation>
    <scope>NUCLEOTIDE SEQUENCE [LARGE SCALE GENOMIC DNA]</scope>
    <source>
        <strain evidence="2 3">FBCC195</strain>
    </source>
</reference>
<evidence type="ECO:0000313" key="3">
    <source>
        <dbReference type="Proteomes" id="UP000186601"/>
    </source>
</evidence>
<comment type="caution">
    <text evidence="2">The sequence shown here is derived from an EMBL/GenBank/DDBJ whole genome shotgun (WGS) entry which is preliminary data.</text>
</comment>
<organism evidence="2 3">
    <name type="scientific">Hermanssonia centrifuga</name>
    <dbReference type="NCBI Taxonomy" id="98765"/>
    <lineage>
        <taxon>Eukaryota</taxon>
        <taxon>Fungi</taxon>
        <taxon>Dikarya</taxon>
        <taxon>Basidiomycota</taxon>
        <taxon>Agaricomycotina</taxon>
        <taxon>Agaricomycetes</taxon>
        <taxon>Polyporales</taxon>
        <taxon>Meruliaceae</taxon>
        <taxon>Hermanssonia</taxon>
    </lineage>
</organism>
<keyword evidence="3" id="KW-1185">Reference proteome</keyword>
<feature type="region of interest" description="Disordered" evidence="1">
    <location>
        <begin position="51"/>
        <end position="77"/>
    </location>
</feature>
<dbReference type="AlphaFoldDB" id="A0A2R6NIR2"/>
<dbReference type="Proteomes" id="UP000186601">
    <property type="component" value="Unassembled WGS sequence"/>
</dbReference>
<dbReference type="EMBL" id="MLYV02001198">
    <property type="protein sequence ID" value="PSR72260.1"/>
    <property type="molecule type" value="Genomic_DNA"/>
</dbReference>
<dbReference type="STRING" id="98765.A0A2R6NIR2"/>
<proteinExistence type="predicted"/>